<evidence type="ECO:0000313" key="2">
    <source>
        <dbReference type="Proteomes" id="UP000245125"/>
    </source>
</evidence>
<reference evidence="2" key="1">
    <citation type="submission" date="2018-03" db="EMBL/GenBank/DDBJ databases">
        <authorList>
            <person name="Zecchin S."/>
        </authorList>
    </citation>
    <scope>NUCLEOTIDE SEQUENCE [LARGE SCALE GENOMIC DNA]</scope>
</reference>
<accession>A0A2U3QHG7</accession>
<protein>
    <submittedName>
        <fullName evidence="1">Uncharacterized protein</fullName>
    </submittedName>
</protein>
<proteinExistence type="predicted"/>
<sequence length="90" mass="10351">MAASNDQNSIFPPMIWPVRAATTKIGTYWNPRCEETLAKKISGIGKWIHRNQLSESFFVRVLRWPKSRLIITVSEKRPVITAIFDVTSTF</sequence>
<organism evidence="1 2">
    <name type="scientific">Candidatus Sulfobium mesophilum</name>
    <dbReference type="NCBI Taxonomy" id="2016548"/>
    <lineage>
        <taxon>Bacteria</taxon>
        <taxon>Pseudomonadati</taxon>
        <taxon>Nitrospirota</taxon>
        <taxon>Nitrospiria</taxon>
        <taxon>Nitrospirales</taxon>
        <taxon>Nitrospiraceae</taxon>
        <taxon>Candidatus Sulfobium</taxon>
    </lineage>
</organism>
<dbReference type="Proteomes" id="UP000245125">
    <property type="component" value="Unassembled WGS sequence"/>
</dbReference>
<evidence type="ECO:0000313" key="1">
    <source>
        <dbReference type="EMBL" id="SPQ00854.1"/>
    </source>
</evidence>
<dbReference type="EMBL" id="OUUY01000081">
    <property type="protein sequence ID" value="SPQ00854.1"/>
    <property type="molecule type" value="Genomic_DNA"/>
</dbReference>
<name>A0A2U3QHG7_9BACT</name>
<keyword evidence="2" id="KW-1185">Reference proteome</keyword>
<dbReference type="AlphaFoldDB" id="A0A2U3QHG7"/>
<gene>
    <name evidence="1" type="ORF">NBG4_350019</name>
</gene>